<evidence type="ECO:0000256" key="1">
    <source>
        <dbReference type="SAM" id="Phobius"/>
    </source>
</evidence>
<evidence type="ECO:0000313" key="3">
    <source>
        <dbReference type="Proteomes" id="UP000199636"/>
    </source>
</evidence>
<feature type="transmembrane region" description="Helical" evidence="1">
    <location>
        <begin position="248"/>
        <end position="281"/>
    </location>
</feature>
<reference evidence="3" key="1">
    <citation type="submission" date="2016-10" db="EMBL/GenBank/DDBJ databases">
        <authorList>
            <person name="Varghese N."/>
            <person name="Submissions S."/>
        </authorList>
    </citation>
    <scope>NUCLEOTIDE SEQUENCE [LARGE SCALE GENOMIC DNA]</scope>
    <source>
        <strain evidence="3">CCM 7469</strain>
    </source>
</reference>
<proteinExistence type="predicted"/>
<protein>
    <recommendedName>
        <fullName evidence="4">Glucosyl transferase GtrII</fullName>
    </recommendedName>
</protein>
<keyword evidence="1" id="KW-0812">Transmembrane</keyword>
<keyword evidence="3" id="KW-1185">Reference proteome</keyword>
<dbReference type="Proteomes" id="UP000199636">
    <property type="component" value="Unassembled WGS sequence"/>
</dbReference>
<feature type="transmembrane region" description="Helical" evidence="1">
    <location>
        <begin position="350"/>
        <end position="369"/>
    </location>
</feature>
<gene>
    <name evidence="2" type="ORF">SAMN05216272_106118</name>
</gene>
<dbReference type="EMBL" id="FNDS01000006">
    <property type="protein sequence ID" value="SDI15589.1"/>
    <property type="molecule type" value="Genomic_DNA"/>
</dbReference>
<feature type="transmembrane region" description="Helical" evidence="1">
    <location>
        <begin position="293"/>
        <end position="313"/>
    </location>
</feature>
<dbReference type="STRING" id="428992.SAMN05216272_106118"/>
<feature type="transmembrane region" description="Helical" evidence="1">
    <location>
        <begin position="325"/>
        <end position="344"/>
    </location>
</feature>
<dbReference type="AlphaFoldDB" id="A0A1G8I9D1"/>
<feature type="transmembrane region" description="Helical" evidence="1">
    <location>
        <begin position="9"/>
        <end position="29"/>
    </location>
</feature>
<name>A0A1G8I9D1_9PSED</name>
<evidence type="ECO:0000313" key="2">
    <source>
        <dbReference type="EMBL" id="SDI15589.1"/>
    </source>
</evidence>
<feature type="transmembrane region" description="Helical" evidence="1">
    <location>
        <begin position="115"/>
        <end position="134"/>
    </location>
</feature>
<feature type="transmembrane region" description="Helical" evidence="1">
    <location>
        <begin position="84"/>
        <end position="103"/>
    </location>
</feature>
<sequence>MQVGKGSRYLVAGYLMVLVILALFCSEVSKNSRVFPYTDDWSYTEPYTANENILSYAFRPHVDHRVPVQKLIHLGLLELTGFDFRSLIILNMALSAAMSLLFMHAVRKIRGSSEIGDLAIPFICLNFGAGLTFYAFEGQFMFTSLSIALFTLFVARSENGSSQREMILASASLVLMAWTGMNGVICALVLSFGMLAYILWQRQRTTVWALGLLIAAFAMSSWQIAVWNPSSDQIGRAAESVMFEYVAGIYSSIFPVFGGVGYVVSAIVLTAVLLAGIALSFKPLLACQFKDMQSVGLIGVVLVVLSMIGVIAYGRAQLQPFSMGVGMHYSILIAPLFFAGWALLSRQLSGKASTFAGMIVLVWAVSAFYQSVQWRSISVNDSKEQFKTAAKAIKSTKPTDEVVNENIRAMYAVDTPDSRRIVKNGLDTLRRIGGKKYHPE</sequence>
<feature type="transmembrane region" description="Helical" evidence="1">
    <location>
        <begin position="206"/>
        <end position="227"/>
    </location>
</feature>
<keyword evidence="1" id="KW-1133">Transmembrane helix</keyword>
<organism evidence="2 3">
    <name type="scientific">Pseudomonas panipatensis</name>
    <dbReference type="NCBI Taxonomy" id="428992"/>
    <lineage>
        <taxon>Bacteria</taxon>
        <taxon>Pseudomonadati</taxon>
        <taxon>Pseudomonadota</taxon>
        <taxon>Gammaproteobacteria</taxon>
        <taxon>Pseudomonadales</taxon>
        <taxon>Pseudomonadaceae</taxon>
        <taxon>Pseudomonas</taxon>
    </lineage>
</organism>
<accession>A0A1G8I9D1</accession>
<evidence type="ECO:0008006" key="4">
    <source>
        <dbReference type="Google" id="ProtNLM"/>
    </source>
</evidence>
<keyword evidence="1" id="KW-0472">Membrane</keyword>
<feature type="transmembrane region" description="Helical" evidence="1">
    <location>
        <begin position="167"/>
        <end position="200"/>
    </location>
</feature>